<feature type="domain" description="C2H2-type" evidence="7">
    <location>
        <begin position="94"/>
        <end position="116"/>
    </location>
</feature>
<dbReference type="Proteomes" id="UP000265040">
    <property type="component" value="Chromosome 5"/>
</dbReference>
<keyword evidence="4" id="KW-0863">Zinc-finger</keyword>
<dbReference type="GeneTree" id="ENSGT00940000159101"/>
<evidence type="ECO:0000256" key="1">
    <source>
        <dbReference type="ARBA" id="ARBA00004123"/>
    </source>
</evidence>
<keyword evidence="5" id="KW-0862">Zinc</keyword>
<keyword evidence="9" id="KW-1185">Reference proteome</keyword>
<dbReference type="SUPFAM" id="SSF57667">
    <property type="entry name" value="beta-beta-alpha zinc fingers"/>
    <property type="match status" value="3"/>
</dbReference>
<dbReference type="GO" id="GO:0003676">
    <property type="term" value="F:nucleic acid binding"/>
    <property type="evidence" value="ECO:0007669"/>
    <property type="project" value="InterPro"/>
</dbReference>
<organism evidence="8 9">
    <name type="scientific">Anabas testudineus</name>
    <name type="common">Climbing perch</name>
    <name type="synonym">Anthias testudineus</name>
    <dbReference type="NCBI Taxonomy" id="64144"/>
    <lineage>
        <taxon>Eukaryota</taxon>
        <taxon>Metazoa</taxon>
        <taxon>Chordata</taxon>
        <taxon>Craniata</taxon>
        <taxon>Vertebrata</taxon>
        <taxon>Euteleostomi</taxon>
        <taxon>Actinopterygii</taxon>
        <taxon>Neopterygii</taxon>
        <taxon>Teleostei</taxon>
        <taxon>Neoteleostei</taxon>
        <taxon>Acanthomorphata</taxon>
        <taxon>Anabantaria</taxon>
        <taxon>Anabantiformes</taxon>
        <taxon>Anabantoidei</taxon>
        <taxon>Anabantidae</taxon>
        <taxon>Anabas</taxon>
    </lineage>
</organism>
<evidence type="ECO:0000259" key="7">
    <source>
        <dbReference type="PROSITE" id="PS00028"/>
    </source>
</evidence>
<evidence type="ECO:0000256" key="4">
    <source>
        <dbReference type="ARBA" id="ARBA00022771"/>
    </source>
</evidence>
<evidence type="ECO:0000256" key="3">
    <source>
        <dbReference type="ARBA" id="ARBA00022737"/>
    </source>
</evidence>
<dbReference type="AlphaFoldDB" id="A0A7N6F858"/>
<reference evidence="8" key="2">
    <citation type="submission" date="2025-08" db="UniProtKB">
        <authorList>
            <consortium name="Ensembl"/>
        </authorList>
    </citation>
    <scope>IDENTIFICATION</scope>
</reference>
<dbReference type="SMART" id="SM00355">
    <property type="entry name" value="ZnF_C2H2"/>
    <property type="match status" value="3"/>
</dbReference>
<dbReference type="InterPro" id="IPR036236">
    <property type="entry name" value="Znf_C2H2_sf"/>
</dbReference>
<reference evidence="8" key="1">
    <citation type="submission" date="2021-04" db="EMBL/GenBank/DDBJ databases">
        <authorList>
            <consortium name="Wellcome Sanger Institute Data Sharing"/>
        </authorList>
    </citation>
    <scope>NUCLEOTIDE SEQUENCE [LARGE SCALE GENOMIC DNA]</scope>
</reference>
<evidence type="ECO:0000256" key="5">
    <source>
        <dbReference type="ARBA" id="ARBA00022833"/>
    </source>
</evidence>
<evidence type="ECO:0000256" key="2">
    <source>
        <dbReference type="ARBA" id="ARBA00022723"/>
    </source>
</evidence>
<keyword evidence="3" id="KW-0677">Repeat</keyword>
<feature type="domain" description="C2H2-type" evidence="7">
    <location>
        <begin position="143"/>
        <end position="165"/>
    </location>
</feature>
<dbReference type="Gene3D" id="3.30.160.60">
    <property type="entry name" value="Classic Zinc Finger"/>
    <property type="match status" value="3"/>
</dbReference>
<dbReference type="InterPro" id="IPR051868">
    <property type="entry name" value="ZN346_ZMAT4"/>
</dbReference>
<dbReference type="GO" id="GO:0008270">
    <property type="term" value="F:zinc ion binding"/>
    <property type="evidence" value="ECO:0007669"/>
    <property type="project" value="UniProtKB-KW"/>
</dbReference>
<dbReference type="InterPro" id="IPR022755">
    <property type="entry name" value="Znf_C2H2_jaz"/>
</dbReference>
<accession>A0A7N6F858</accession>
<dbReference type="PANTHER" id="PTHR46144:SF1">
    <property type="entry name" value="U1-TYPE DOMAIN-CONTAINING PROTEIN"/>
    <property type="match status" value="1"/>
</dbReference>
<sequence length="168" mass="19479">MTSHFIPYLYSLICISDCILCYTGTKMEEDLVKGLLTDEYCHVCEAVLLFESQRLSHYEGKKHAQKLKVYLQAKRAEKMNKESPTMTADKDRFCELCNMVFSSHVVAKSHYEGKVHTKNLRKQGLQPPGKCWLQTGIRNSLMCQMCSMQFNSVEMYQAHMQGNKHQIR</sequence>
<dbReference type="SMART" id="SM00451">
    <property type="entry name" value="ZnF_U1"/>
    <property type="match status" value="3"/>
</dbReference>
<dbReference type="PANTHER" id="PTHR46144">
    <property type="entry name" value="ZINC FINGER PROTEIN 385B-LIKE"/>
    <property type="match status" value="1"/>
</dbReference>
<evidence type="ECO:0000313" key="8">
    <source>
        <dbReference type="Ensembl" id="ENSATEP00000042483.1"/>
    </source>
</evidence>
<name>A0A7N6F858_ANATE</name>
<evidence type="ECO:0000256" key="6">
    <source>
        <dbReference type="ARBA" id="ARBA00023242"/>
    </source>
</evidence>
<comment type="subcellular location">
    <subcellularLocation>
        <location evidence="1">Nucleus</location>
    </subcellularLocation>
</comment>
<protein>
    <recommendedName>
        <fullName evidence="7">C2H2-type domain-containing protein</fullName>
    </recommendedName>
</protein>
<dbReference type="Ensembl" id="ENSATET00000048377.2">
    <property type="protein sequence ID" value="ENSATEP00000042483.1"/>
    <property type="gene ID" value="ENSATEG00000023589.3"/>
</dbReference>
<dbReference type="PROSITE" id="PS00028">
    <property type="entry name" value="ZINC_FINGER_C2H2_1"/>
    <property type="match status" value="2"/>
</dbReference>
<dbReference type="InterPro" id="IPR013087">
    <property type="entry name" value="Znf_C2H2_type"/>
</dbReference>
<keyword evidence="2" id="KW-0479">Metal-binding</keyword>
<dbReference type="Pfam" id="PF12171">
    <property type="entry name" value="zf-C2H2_jaz"/>
    <property type="match status" value="1"/>
</dbReference>
<evidence type="ECO:0000313" key="9">
    <source>
        <dbReference type="Proteomes" id="UP000265040"/>
    </source>
</evidence>
<dbReference type="Pfam" id="PF12874">
    <property type="entry name" value="zf-met"/>
    <property type="match status" value="2"/>
</dbReference>
<keyword evidence="6" id="KW-0539">Nucleus</keyword>
<dbReference type="InterPro" id="IPR003604">
    <property type="entry name" value="Matrin/U1-like-C_Znf_C2H2"/>
</dbReference>
<reference evidence="8" key="3">
    <citation type="submission" date="2025-09" db="UniProtKB">
        <authorList>
            <consortium name="Ensembl"/>
        </authorList>
    </citation>
    <scope>IDENTIFICATION</scope>
</reference>
<proteinExistence type="predicted"/>
<dbReference type="GO" id="GO:0005634">
    <property type="term" value="C:nucleus"/>
    <property type="evidence" value="ECO:0007669"/>
    <property type="project" value="UniProtKB-SubCell"/>
</dbReference>